<name>A0AA41HC87_9BURK</name>
<gene>
    <name evidence="2" type="ORF">KVP70_33640</name>
</gene>
<dbReference type="AlphaFoldDB" id="A0AA41HC87"/>
<evidence type="ECO:0000313" key="2">
    <source>
        <dbReference type="EMBL" id="MBV6325837.1"/>
    </source>
</evidence>
<dbReference type="GO" id="GO:0031177">
    <property type="term" value="F:phosphopantetheine binding"/>
    <property type="evidence" value="ECO:0007669"/>
    <property type="project" value="TreeGrafter"/>
</dbReference>
<dbReference type="RefSeq" id="WP_217946765.1">
    <property type="nucleotide sequence ID" value="NZ_JAHTGR010000190.1"/>
</dbReference>
<dbReference type="Proteomes" id="UP001155901">
    <property type="component" value="Unassembled WGS sequence"/>
</dbReference>
<dbReference type="InterPro" id="IPR000873">
    <property type="entry name" value="AMP-dep_synth/lig_dom"/>
</dbReference>
<feature type="non-terminal residue" evidence="2">
    <location>
        <position position="93"/>
    </location>
</feature>
<protein>
    <submittedName>
        <fullName evidence="2">AMP-binding protein</fullName>
    </submittedName>
</protein>
<dbReference type="GO" id="GO:0005737">
    <property type="term" value="C:cytoplasm"/>
    <property type="evidence" value="ECO:0007669"/>
    <property type="project" value="TreeGrafter"/>
</dbReference>
<dbReference type="GO" id="GO:0044550">
    <property type="term" value="P:secondary metabolite biosynthetic process"/>
    <property type="evidence" value="ECO:0007669"/>
    <property type="project" value="TreeGrafter"/>
</dbReference>
<organism evidence="2 3">
    <name type="scientific">Duganella violaceipulchra</name>
    <dbReference type="NCBI Taxonomy" id="2849652"/>
    <lineage>
        <taxon>Bacteria</taxon>
        <taxon>Pseudomonadati</taxon>
        <taxon>Pseudomonadota</taxon>
        <taxon>Betaproteobacteria</taxon>
        <taxon>Burkholderiales</taxon>
        <taxon>Oxalobacteraceae</taxon>
        <taxon>Telluria group</taxon>
        <taxon>Duganella</taxon>
    </lineage>
</organism>
<dbReference type="EMBL" id="JAHTGR010000190">
    <property type="protein sequence ID" value="MBV6325837.1"/>
    <property type="molecule type" value="Genomic_DNA"/>
</dbReference>
<proteinExistence type="predicted"/>
<dbReference type="PANTHER" id="PTHR45527:SF1">
    <property type="entry name" value="FATTY ACID SYNTHASE"/>
    <property type="match status" value="1"/>
</dbReference>
<accession>A0AA41HC87</accession>
<dbReference type="Pfam" id="PF00501">
    <property type="entry name" value="AMP-binding"/>
    <property type="match status" value="1"/>
</dbReference>
<dbReference type="GO" id="GO:0043041">
    <property type="term" value="P:amino acid activation for nonribosomal peptide biosynthetic process"/>
    <property type="evidence" value="ECO:0007669"/>
    <property type="project" value="TreeGrafter"/>
</dbReference>
<comment type="caution">
    <text evidence="2">The sequence shown here is derived from an EMBL/GenBank/DDBJ whole genome shotgun (WGS) entry which is preliminary data.</text>
</comment>
<sequence length="93" mass="9306">PLDAVLPPARQAAMLADCGARLVLAARTLALPAALPQLLLDDARIAAHGDANPGLACDSGSAAYVMYTSGSAGTPKGVAVPHRAVHKLVVNNG</sequence>
<reference evidence="2" key="1">
    <citation type="submission" date="2021-07" db="EMBL/GenBank/DDBJ databases">
        <title>Characterization of violacein-producing bacteria and related species.</title>
        <authorList>
            <person name="Wilson H.S."/>
            <person name="De Leon M.E."/>
        </authorList>
    </citation>
    <scope>NUCLEOTIDE SEQUENCE</scope>
    <source>
        <strain evidence="2">HSC-15S17</strain>
    </source>
</reference>
<feature type="domain" description="AMP-dependent synthetase/ligase" evidence="1">
    <location>
        <begin position="1"/>
        <end position="90"/>
    </location>
</feature>
<feature type="non-terminal residue" evidence="2">
    <location>
        <position position="1"/>
    </location>
</feature>
<evidence type="ECO:0000313" key="3">
    <source>
        <dbReference type="Proteomes" id="UP001155901"/>
    </source>
</evidence>
<dbReference type="PANTHER" id="PTHR45527">
    <property type="entry name" value="NONRIBOSOMAL PEPTIDE SYNTHETASE"/>
    <property type="match status" value="1"/>
</dbReference>
<evidence type="ECO:0000259" key="1">
    <source>
        <dbReference type="Pfam" id="PF00501"/>
    </source>
</evidence>